<gene>
    <name evidence="1" type="ORF">SAMN04488504_102365</name>
</gene>
<protein>
    <submittedName>
        <fullName evidence="1">Uncharacterized protein</fullName>
    </submittedName>
</protein>
<name>A0ABY0MLJ1_9BACT</name>
<accession>A0ABY0MLJ1</accession>
<evidence type="ECO:0000313" key="1">
    <source>
        <dbReference type="EMBL" id="SDD70906.1"/>
    </source>
</evidence>
<organism evidence="1 2">
    <name type="scientific">Myxococcus virescens</name>
    <dbReference type="NCBI Taxonomy" id="83456"/>
    <lineage>
        <taxon>Bacteria</taxon>
        <taxon>Pseudomonadati</taxon>
        <taxon>Myxococcota</taxon>
        <taxon>Myxococcia</taxon>
        <taxon>Myxococcales</taxon>
        <taxon>Cystobacterineae</taxon>
        <taxon>Myxococcaceae</taxon>
        <taxon>Myxococcus</taxon>
    </lineage>
</organism>
<proteinExistence type="predicted"/>
<comment type="caution">
    <text evidence="1">The sequence shown here is derived from an EMBL/GenBank/DDBJ whole genome shotgun (WGS) entry which is preliminary data.</text>
</comment>
<reference evidence="1 2" key="1">
    <citation type="submission" date="2016-10" db="EMBL/GenBank/DDBJ databases">
        <authorList>
            <person name="Varghese N."/>
            <person name="Submissions S."/>
        </authorList>
    </citation>
    <scope>NUCLEOTIDE SEQUENCE [LARGE SCALE GENOMIC DNA]</scope>
    <source>
        <strain evidence="1 2">DSM 2260</strain>
    </source>
</reference>
<dbReference type="EMBL" id="FNAJ01000002">
    <property type="protein sequence ID" value="SDD70906.1"/>
    <property type="molecule type" value="Genomic_DNA"/>
</dbReference>
<dbReference type="Proteomes" id="UP000198717">
    <property type="component" value="Unassembled WGS sequence"/>
</dbReference>
<keyword evidence="2" id="KW-1185">Reference proteome</keyword>
<sequence>MSLPPEFAPAVFVPPPVVPVPAVPLNPDPPVPAVPVEGTFIPVPQVPPSAFAGASGSQLPPIPGWGAYPRVAPAGGAATGSAPVLVSIVSIEFLSEPSGANCGGGEKLPGS</sequence>
<evidence type="ECO:0000313" key="2">
    <source>
        <dbReference type="Proteomes" id="UP000198717"/>
    </source>
</evidence>